<dbReference type="AlphaFoldDB" id="A0A0G3M1J5"/>
<dbReference type="EMBL" id="CP009928">
    <property type="protein sequence ID" value="AKK73001.1"/>
    <property type="molecule type" value="Genomic_DNA"/>
</dbReference>
<dbReference type="PATRIC" id="fig|1324352.5.peg.2215"/>
<sequence length="388" mass="42227">MKKCLFPLFLLLLGIDARAQQDFFAISGKDTPSINFNDFRVIDGLRGTSGEKIFGADSSSKVFSQSRNTIIAEDKNSYNHSQSLTMAALAYDSSNNSLVYMPMFSSNIYILNPKTKEISLVENTVARVSSCDINSHITRMAAGYDGNIYAMNNAGTQILQISKKGSQYVVNDLGIVKDDVSNGKNSFTAMETGFGGDMVADADNNFYVFAASGNVFKVSVKELKAKFLGKIAGIPDNYSVNGSAVNAKGNVVIASAKGAPLYEVDLENLQAKQLPGGEQLHIYDLASRYFVNNRTASTATLADLEIYPTRVDEHYINVHINNKNVKGNLQLTIFDMSGKNVINHNMSVKSGILDQKVELKSLTNGAYIVSIADESGKVILNKKILVTE</sequence>
<dbReference type="SUPFAM" id="SSF101898">
    <property type="entry name" value="NHL repeat"/>
    <property type="match status" value="1"/>
</dbReference>
<proteinExistence type="predicted"/>
<dbReference type="EMBL" id="CP050995">
    <property type="protein sequence ID" value="QIY91222.1"/>
    <property type="molecule type" value="Genomic_DNA"/>
</dbReference>
<protein>
    <submittedName>
        <fullName evidence="4">Secretion protein</fullName>
    </submittedName>
    <submittedName>
        <fullName evidence="5">T9SS type A sorting domain-containing protein</fullName>
    </submittedName>
</protein>
<evidence type="ECO:0000313" key="7">
    <source>
        <dbReference type="Proteomes" id="UP000501570"/>
    </source>
</evidence>
<reference evidence="5 7" key="2">
    <citation type="submission" date="2019-09" db="EMBL/GenBank/DDBJ databases">
        <title>FDA dAtabase for Regulatory Grade micrObial Sequences (FDA-ARGOS): Supporting development and validation of Infectious Disease Dx tests.</title>
        <authorList>
            <person name="Sciortino C."/>
            <person name="Tallon L."/>
            <person name="Sadzewicz L."/>
            <person name="Vavikolanu K."/>
            <person name="Mehta A."/>
            <person name="Aluvathingal J."/>
            <person name="Nadendla S."/>
            <person name="Nandy P."/>
            <person name="Geyer C."/>
            <person name="Yan Y."/>
            <person name="Sichtig H."/>
        </authorList>
    </citation>
    <scope>NUCLEOTIDE SEQUENCE [LARGE SCALE GENOMIC DNA]</scope>
    <source>
        <strain evidence="5 7">FDAARGOS_636</strain>
    </source>
</reference>
<dbReference type="Proteomes" id="UP000035213">
    <property type="component" value="Chromosome"/>
</dbReference>
<dbReference type="Gene3D" id="2.120.10.30">
    <property type="entry name" value="TolB, C-terminal domain"/>
    <property type="match status" value="1"/>
</dbReference>
<gene>
    <name evidence="5" type="ORF">FOB44_11450</name>
    <name evidence="4" type="ORF">OK18_10585</name>
</gene>
<keyword evidence="1 2" id="KW-0732">Signal</keyword>
<dbReference type="InterPro" id="IPR011042">
    <property type="entry name" value="6-blade_b-propeller_TolB-like"/>
</dbReference>
<dbReference type="RefSeq" id="WP_053327969.1">
    <property type="nucleotide sequence ID" value="NZ_CP009928.1"/>
</dbReference>
<dbReference type="InterPro" id="IPR026444">
    <property type="entry name" value="Secre_tail"/>
</dbReference>
<organism evidence="4 6">
    <name type="scientific">Chryseobacterium gallinarum</name>
    <dbReference type="NCBI Taxonomy" id="1324352"/>
    <lineage>
        <taxon>Bacteria</taxon>
        <taxon>Pseudomonadati</taxon>
        <taxon>Bacteroidota</taxon>
        <taxon>Flavobacteriia</taxon>
        <taxon>Flavobacteriales</taxon>
        <taxon>Weeksellaceae</taxon>
        <taxon>Chryseobacterium group</taxon>
        <taxon>Chryseobacterium</taxon>
    </lineage>
</organism>
<evidence type="ECO:0000259" key="3">
    <source>
        <dbReference type="Pfam" id="PF18962"/>
    </source>
</evidence>
<dbReference type="KEGG" id="cgn:OK18_10585"/>
<feature type="signal peptide" evidence="2">
    <location>
        <begin position="1"/>
        <end position="19"/>
    </location>
</feature>
<dbReference type="Proteomes" id="UP000501570">
    <property type="component" value="Chromosome"/>
</dbReference>
<evidence type="ECO:0000256" key="2">
    <source>
        <dbReference type="SAM" id="SignalP"/>
    </source>
</evidence>
<reference evidence="4 6" key="1">
    <citation type="submission" date="2014-11" db="EMBL/GenBank/DDBJ databases">
        <authorList>
            <person name="Park G.-S."/>
            <person name="Hong S.-J."/>
            <person name="Jung B.K."/>
            <person name="Khan A.R."/>
            <person name="Kwak Y."/>
            <person name="Shin J.-H."/>
        </authorList>
    </citation>
    <scope>NUCLEOTIDE SEQUENCE [LARGE SCALE GENOMIC DNA]</scope>
    <source>
        <strain evidence="4 6">DSM 27622</strain>
    </source>
</reference>
<feature type="chain" id="PRO_5044542473" evidence="2">
    <location>
        <begin position="20"/>
        <end position="388"/>
    </location>
</feature>
<evidence type="ECO:0000256" key="1">
    <source>
        <dbReference type="ARBA" id="ARBA00022729"/>
    </source>
</evidence>
<name>A0A0G3M1J5_CHRGL</name>
<evidence type="ECO:0000313" key="4">
    <source>
        <dbReference type="EMBL" id="AKK73001.1"/>
    </source>
</evidence>
<keyword evidence="7" id="KW-1185">Reference proteome</keyword>
<dbReference type="NCBIfam" id="TIGR04183">
    <property type="entry name" value="Por_Secre_tail"/>
    <property type="match status" value="1"/>
</dbReference>
<dbReference type="Pfam" id="PF18962">
    <property type="entry name" value="Por_Secre_tail"/>
    <property type="match status" value="1"/>
</dbReference>
<accession>A0A0G3M1J5</accession>
<dbReference type="OrthoDB" id="621743at2"/>
<feature type="domain" description="Secretion system C-terminal sorting" evidence="3">
    <location>
        <begin position="306"/>
        <end position="384"/>
    </location>
</feature>
<evidence type="ECO:0000313" key="6">
    <source>
        <dbReference type="Proteomes" id="UP000035213"/>
    </source>
</evidence>
<evidence type="ECO:0000313" key="5">
    <source>
        <dbReference type="EMBL" id="QIY91222.1"/>
    </source>
</evidence>